<dbReference type="InterPro" id="IPR027417">
    <property type="entry name" value="P-loop_NTPase"/>
</dbReference>
<dbReference type="InterPro" id="IPR003439">
    <property type="entry name" value="ABC_transporter-like_ATP-bd"/>
</dbReference>
<dbReference type="Proteomes" id="UP000063991">
    <property type="component" value="Chromosome"/>
</dbReference>
<dbReference type="PANTHER" id="PTHR43875">
    <property type="entry name" value="MALTODEXTRIN IMPORT ATP-BINDING PROTEIN MSMX"/>
    <property type="match status" value="1"/>
</dbReference>
<name>A0A126Q2Q4_ALTMA</name>
<dbReference type="Gene3D" id="2.40.50.100">
    <property type="match status" value="1"/>
</dbReference>
<keyword evidence="5" id="KW-0067">ATP-binding</keyword>
<reference evidence="5 6" key="1">
    <citation type="submission" date="2015-12" db="EMBL/GenBank/DDBJ databases">
        <authorList>
            <person name="Shamseldin A."/>
            <person name="Moawad H."/>
            <person name="Abd El-Rahim W.M."/>
            <person name="Sadowsky M.J."/>
        </authorList>
    </citation>
    <scope>NUCLEOTIDE SEQUENCE [LARGE SCALE GENOMIC DNA]</scope>
    <source>
        <strain evidence="5 6">D7</strain>
    </source>
</reference>
<evidence type="ECO:0000313" key="5">
    <source>
        <dbReference type="EMBL" id="AMJ99587.1"/>
    </source>
</evidence>
<keyword evidence="5" id="KW-0547">Nucleotide-binding</keyword>
<dbReference type="RefSeq" id="WP_061095834.1">
    <property type="nucleotide sequence ID" value="NZ_CP014323.1"/>
</dbReference>
<evidence type="ECO:0000256" key="2">
    <source>
        <dbReference type="ARBA" id="ARBA00022967"/>
    </source>
</evidence>
<dbReference type="InterPro" id="IPR012340">
    <property type="entry name" value="NA-bd_OB-fold"/>
</dbReference>
<organism evidence="5 6">
    <name type="scientific">Alteromonas macleodii</name>
    <name type="common">Pseudoalteromonas macleodii</name>
    <dbReference type="NCBI Taxonomy" id="28108"/>
    <lineage>
        <taxon>Bacteria</taxon>
        <taxon>Pseudomonadati</taxon>
        <taxon>Pseudomonadota</taxon>
        <taxon>Gammaproteobacteria</taxon>
        <taxon>Alteromonadales</taxon>
        <taxon>Alteromonadaceae</taxon>
        <taxon>Alteromonas/Salinimonas group</taxon>
        <taxon>Alteromonas</taxon>
    </lineage>
</organism>
<dbReference type="PANTHER" id="PTHR43875:SF15">
    <property type="entry name" value="TREHALOSE IMPORT ATP-BINDING PROTEIN SUGC"/>
    <property type="match status" value="1"/>
</dbReference>
<keyword evidence="2" id="KW-1278">Translocase</keyword>
<sequence length="362" mass="40100">MLIVFKNVSYSGDASEPVYNISMDLPSGSFTILLSDRTDDAGKVTICKLLLGIIKPTSGTILIDGKDASKVPTQKRNAAMVHQEFINYPHLTVYENIASPLRVLKIPKTQIRKAVYDIAKKLRIESCLNRLPNEISGGQQQRTALARALVKDAKLICLYEPLVNLDYKLREELRNELKQLFRSKNTVCVYATAEPNEALQLGSKAILLHKGEILQASDISEIYRNPINLTAAQILSDPPLNIFQGEITSHELVIGEVQRFPKTRILEQLPINNYILAIRPSHVSLVPISDDDLEISMRVNIAEISGSETLIHTVGSNINLLMNLSGVHDYSPDTKIKIYIPSHKLFVFNAAGALVKAPGANL</sequence>
<dbReference type="InterPro" id="IPR047641">
    <property type="entry name" value="ABC_transpr_MalK/UgpC-like"/>
</dbReference>
<dbReference type="Pfam" id="PF00005">
    <property type="entry name" value="ABC_tran"/>
    <property type="match status" value="1"/>
</dbReference>
<accession>A0A126Q2Q4</accession>
<evidence type="ECO:0000256" key="1">
    <source>
        <dbReference type="ARBA" id="ARBA00022475"/>
    </source>
</evidence>
<dbReference type="Gene3D" id="2.40.50.140">
    <property type="entry name" value="Nucleic acid-binding proteins"/>
    <property type="match status" value="1"/>
</dbReference>
<dbReference type="Gene3D" id="3.40.50.300">
    <property type="entry name" value="P-loop containing nucleotide triphosphate hydrolases"/>
    <property type="match status" value="1"/>
</dbReference>
<dbReference type="InterPro" id="IPR008995">
    <property type="entry name" value="Mo/tungstate-bd_C_term_dom"/>
</dbReference>
<evidence type="ECO:0000256" key="3">
    <source>
        <dbReference type="ARBA" id="ARBA00023136"/>
    </source>
</evidence>
<proteinExistence type="predicted"/>
<keyword evidence="3" id="KW-0472">Membrane</keyword>
<evidence type="ECO:0000259" key="4">
    <source>
        <dbReference type="PROSITE" id="PS50893"/>
    </source>
</evidence>
<protein>
    <submittedName>
        <fullName evidence="5">ABC transporter ATP-binding protein</fullName>
    </submittedName>
</protein>
<dbReference type="PROSITE" id="PS50893">
    <property type="entry name" value="ABC_TRANSPORTER_2"/>
    <property type="match status" value="1"/>
</dbReference>
<feature type="domain" description="ABC transporter" evidence="4">
    <location>
        <begin position="3"/>
        <end position="235"/>
    </location>
</feature>
<evidence type="ECO:0000313" key="6">
    <source>
        <dbReference type="Proteomes" id="UP000063991"/>
    </source>
</evidence>
<dbReference type="EMBL" id="CP014323">
    <property type="protein sequence ID" value="AMJ99587.1"/>
    <property type="molecule type" value="Genomic_DNA"/>
</dbReference>
<dbReference type="AlphaFoldDB" id="A0A126Q2Q4"/>
<dbReference type="SUPFAM" id="SSF50331">
    <property type="entry name" value="MOP-like"/>
    <property type="match status" value="1"/>
</dbReference>
<gene>
    <name evidence="5" type="ORF">AVL55_16355</name>
</gene>
<dbReference type="GO" id="GO:0005524">
    <property type="term" value="F:ATP binding"/>
    <property type="evidence" value="ECO:0007669"/>
    <property type="project" value="UniProtKB-KW"/>
</dbReference>
<dbReference type="SUPFAM" id="SSF52540">
    <property type="entry name" value="P-loop containing nucleoside triphosphate hydrolases"/>
    <property type="match status" value="1"/>
</dbReference>
<dbReference type="GO" id="GO:0016887">
    <property type="term" value="F:ATP hydrolysis activity"/>
    <property type="evidence" value="ECO:0007669"/>
    <property type="project" value="InterPro"/>
</dbReference>
<dbReference type="GO" id="GO:0055052">
    <property type="term" value="C:ATP-binding cassette (ABC) transporter complex, substrate-binding subunit-containing"/>
    <property type="evidence" value="ECO:0007669"/>
    <property type="project" value="TreeGrafter"/>
</dbReference>
<keyword evidence="1" id="KW-1003">Cell membrane</keyword>